<dbReference type="EMBL" id="JAIZAY010000002">
    <property type="protein sequence ID" value="KAJ8047158.1"/>
    <property type="molecule type" value="Genomic_DNA"/>
</dbReference>
<accession>A0A9Q1HJE6</accession>
<evidence type="ECO:0000313" key="3">
    <source>
        <dbReference type="EMBL" id="KAJ8047158.1"/>
    </source>
</evidence>
<protein>
    <submittedName>
        <fullName evidence="3">Serine/threonine-protein phosphatase 4 regulatory subunit 2</fullName>
    </submittedName>
</protein>
<evidence type="ECO:0000256" key="2">
    <source>
        <dbReference type="SAM" id="MobiDB-lite"/>
    </source>
</evidence>
<dbReference type="GO" id="GO:0005634">
    <property type="term" value="C:nucleus"/>
    <property type="evidence" value="ECO:0007669"/>
    <property type="project" value="TreeGrafter"/>
</dbReference>
<dbReference type="Proteomes" id="UP001152320">
    <property type="component" value="Chromosome 2"/>
</dbReference>
<sequence>MALSTHDQEAIKDALNAFADKPGKEIPAELEKLLNSIAITGRAMYPWSKVKLLLVQKLENVIEDYLKENPDENMQFLPNVENVTFTDMKQRLLTNINKFKDAPFTIQRICELLVSPKKYYLRRDKFMRGIEKNILIVTTVTPAGKRITSLFDGSKSTPMVNGILSESNIPNGTQSKDSQFRVPSSPSTAKQLSSSSEESSMKETSQGGSSEEPAPKKIKLGDLPDQPQEMELPSTSEDSEPSLGKENNCDDVPSESSMTSDNSEDGMEVQSSTEGMNSQISKDELSCESSSTGSGCQSLLEGSEAQTSSVRLKDQIPADRMEVQSSTDEMEDQNSTQGVETASSASCGEGQSSAEEMEVQSSSQQEGGVNLSDGHDNSSEVLDESVVSQSGDGMVADSKEAEGSRENGEEEVKSSMPVLEPQLESESSSEISSSNLSASGSSE</sequence>
<comment type="similarity">
    <text evidence="1">Belongs to the PPP4R2 family.</text>
</comment>
<feature type="compositionally biased region" description="Polar residues" evidence="2">
    <location>
        <begin position="269"/>
        <end position="280"/>
    </location>
</feature>
<proteinExistence type="inferred from homology"/>
<feature type="compositionally biased region" description="Low complexity" evidence="2">
    <location>
        <begin position="424"/>
        <end position="443"/>
    </location>
</feature>
<dbReference type="InterPro" id="IPR015267">
    <property type="entry name" value="PPP4R2"/>
</dbReference>
<feature type="compositionally biased region" description="Basic and acidic residues" evidence="2">
    <location>
        <begin position="311"/>
        <end position="322"/>
    </location>
</feature>
<evidence type="ECO:0000256" key="1">
    <source>
        <dbReference type="ARBA" id="ARBA00009207"/>
    </source>
</evidence>
<dbReference type="OrthoDB" id="341898at2759"/>
<feature type="compositionally biased region" description="Polar residues" evidence="2">
    <location>
        <begin position="287"/>
        <end position="297"/>
    </location>
</feature>
<feature type="compositionally biased region" description="Low complexity" evidence="2">
    <location>
        <begin position="351"/>
        <end position="366"/>
    </location>
</feature>
<dbReference type="AlphaFoldDB" id="A0A9Q1HJE6"/>
<comment type="caution">
    <text evidence="3">The sequence shown here is derived from an EMBL/GenBank/DDBJ whole genome shotgun (WGS) entry which is preliminary data.</text>
</comment>
<keyword evidence="4" id="KW-1185">Reference proteome</keyword>
<organism evidence="3 4">
    <name type="scientific">Holothuria leucospilota</name>
    <name type="common">Black long sea cucumber</name>
    <name type="synonym">Mertensiothuria leucospilota</name>
    <dbReference type="NCBI Taxonomy" id="206669"/>
    <lineage>
        <taxon>Eukaryota</taxon>
        <taxon>Metazoa</taxon>
        <taxon>Echinodermata</taxon>
        <taxon>Eleutherozoa</taxon>
        <taxon>Echinozoa</taxon>
        <taxon>Holothuroidea</taxon>
        <taxon>Aspidochirotacea</taxon>
        <taxon>Aspidochirotida</taxon>
        <taxon>Holothuriidae</taxon>
        <taxon>Holothuria</taxon>
    </lineage>
</organism>
<dbReference type="GO" id="GO:0019888">
    <property type="term" value="F:protein phosphatase regulator activity"/>
    <property type="evidence" value="ECO:0007669"/>
    <property type="project" value="InterPro"/>
</dbReference>
<evidence type="ECO:0000313" key="4">
    <source>
        <dbReference type="Proteomes" id="UP001152320"/>
    </source>
</evidence>
<name>A0A9Q1HJE6_HOLLE</name>
<gene>
    <name evidence="3" type="ORF">HOLleu_06077</name>
</gene>
<dbReference type="GO" id="GO:0005737">
    <property type="term" value="C:cytoplasm"/>
    <property type="evidence" value="ECO:0007669"/>
    <property type="project" value="TreeGrafter"/>
</dbReference>
<feature type="compositionally biased region" description="Polar residues" evidence="2">
    <location>
        <begin position="323"/>
        <end position="350"/>
    </location>
</feature>
<feature type="region of interest" description="Disordered" evidence="2">
    <location>
        <begin position="157"/>
        <end position="443"/>
    </location>
</feature>
<feature type="compositionally biased region" description="Basic and acidic residues" evidence="2">
    <location>
        <begin position="213"/>
        <end position="222"/>
    </location>
</feature>
<dbReference type="Pfam" id="PF09184">
    <property type="entry name" value="PPP4R2"/>
    <property type="match status" value="1"/>
</dbReference>
<dbReference type="PANTHER" id="PTHR16487">
    <property type="entry name" value="PPP4R2-RELATED PROTEIN"/>
    <property type="match status" value="1"/>
</dbReference>
<feature type="compositionally biased region" description="Basic and acidic residues" evidence="2">
    <location>
        <begin position="397"/>
        <end position="413"/>
    </location>
</feature>
<feature type="compositionally biased region" description="Polar residues" evidence="2">
    <location>
        <begin position="157"/>
        <end position="192"/>
    </location>
</feature>
<dbReference type="GO" id="GO:0030289">
    <property type="term" value="C:protein phosphatase 4 complex"/>
    <property type="evidence" value="ECO:0007669"/>
    <property type="project" value="InterPro"/>
</dbReference>
<dbReference type="PANTHER" id="PTHR16487:SF0">
    <property type="entry name" value="PROTEIN PHOSPHATASE 4 REGULATORY SUBUNIT 2-RELATED"/>
    <property type="match status" value="1"/>
</dbReference>
<reference evidence="3" key="1">
    <citation type="submission" date="2021-10" db="EMBL/GenBank/DDBJ databases">
        <title>Tropical sea cucumber genome reveals ecological adaptation and Cuvierian tubules defense mechanism.</title>
        <authorList>
            <person name="Chen T."/>
        </authorList>
    </citation>
    <scope>NUCLEOTIDE SEQUENCE</scope>
    <source>
        <strain evidence="3">Nanhai2018</strain>
        <tissue evidence="3">Muscle</tissue>
    </source>
</reference>